<dbReference type="Gene3D" id="3.40.50.300">
    <property type="entry name" value="P-loop containing nucleotide triphosphate hydrolases"/>
    <property type="match status" value="1"/>
</dbReference>
<reference evidence="5" key="1">
    <citation type="submission" date="2021-03" db="EMBL/GenBank/DDBJ databases">
        <title>Comparative genomics and phylogenomic investigation of the class Geoglossomycetes provide insights into ecological specialization and systematics.</title>
        <authorList>
            <person name="Melie T."/>
            <person name="Pirro S."/>
            <person name="Miller A.N."/>
            <person name="Quandt A."/>
        </authorList>
    </citation>
    <scope>NUCLEOTIDE SEQUENCE</scope>
    <source>
        <strain evidence="5">GBOQ0MN5Z8</strain>
    </source>
</reference>
<dbReference type="InterPro" id="IPR020472">
    <property type="entry name" value="WD40_PAC1"/>
</dbReference>
<dbReference type="SUPFAM" id="SSF50998">
    <property type="entry name" value="Quinoprotein alcohol dehydrogenase-like"/>
    <property type="match status" value="1"/>
</dbReference>
<feature type="repeat" description="WD" evidence="3">
    <location>
        <begin position="837"/>
        <end position="878"/>
    </location>
</feature>
<feature type="repeat" description="WD" evidence="3">
    <location>
        <begin position="1005"/>
        <end position="1046"/>
    </location>
</feature>
<dbReference type="PANTHER" id="PTHR19848">
    <property type="entry name" value="WD40 REPEAT PROTEIN"/>
    <property type="match status" value="1"/>
</dbReference>
<proteinExistence type="predicted"/>
<keyword evidence="1 3" id="KW-0853">WD repeat</keyword>
<dbReference type="Pfam" id="PF24883">
    <property type="entry name" value="NPHP3_N"/>
    <property type="match status" value="1"/>
</dbReference>
<feature type="repeat" description="WD" evidence="3">
    <location>
        <begin position="795"/>
        <end position="836"/>
    </location>
</feature>
<feature type="repeat" description="WD" evidence="3">
    <location>
        <begin position="963"/>
        <end position="1004"/>
    </location>
</feature>
<dbReference type="CDD" id="cd00200">
    <property type="entry name" value="WD40"/>
    <property type="match status" value="2"/>
</dbReference>
<feature type="repeat" description="WD" evidence="3">
    <location>
        <begin position="879"/>
        <end position="920"/>
    </location>
</feature>
<evidence type="ECO:0000313" key="6">
    <source>
        <dbReference type="Proteomes" id="UP000698800"/>
    </source>
</evidence>
<feature type="repeat" description="WD" evidence="3">
    <location>
        <begin position="1089"/>
        <end position="1130"/>
    </location>
</feature>
<dbReference type="InterPro" id="IPR027417">
    <property type="entry name" value="P-loop_NTPase"/>
</dbReference>
<dbReference type="GO" id="GO:0035097">
    <property type="term" value="C:histone methyltransferase complex"/>
    <property type="evidence" value="ECO:0007669"/>
    <property type="project" value="UniProtKB-ARBA"/>
</dbReference>
<dbReference type="InterPro" id="IPR015943">
    <property type="entry name" value="WD40/YVTN_repeat-like_dom_sf"/>
</dbReference>
<dbReference type="InterPro" id="IPR056884">
    <property type="entry name" value="NPHP3-like_N"/>
</dbReference>
<feature type="repeat" description="WD" evidence="3">
    <location>
        <begin position="1047"/>
        <end position="1088"/>
    </location>
</feature>
<dbReference type="PROSITE" id="PS50837">
    <property type="entry name" value="NACHT"/>
    <property type="match status" value="1"/>
</dbReference>
<evidence type="ECO:0000256" key="1">
    <source>
        <dbReference type="ARBA" id="ARBA00022574"/>
    </source>
</evidence>
<feature type="repeat" description="WD" evidence="3">
    <location>
        <begin position="1215"/>
        <end position="1256"/>
    </location>
</feature>
<dbReference type="EMBL" id="JAGHQL010000040">
    <property type="protein sequence ID" value="KAH0543092.1"/>
    <property type="molecule type" value="Genomic_DNA"/>
</dbReference>
<dbReference type="PROSITE" id="PS50294">
    <property type="entry name" value="WD_REPEATS_REGION"/>
    <property type="match status" value="13"/>
</dbReference>
<feature type="domain" description="NACHT" evidence="4">
    <location>
        <begin position="248"/>
        <end position="397"/>
    </location>
</feature>
<protein>
    <recommendedName>
        <fullName evidence="4">NACHT domain-containing protein</fullName>
    </recommendedName>
</protein>
<dbReference type="Proteomes" id="UP000698800">
    <property type="component" value="Unassembled WGS sequence"/>
</dbReference>
<dbReference type="SMART" id="SM00320">
    <property type="entry name" value="WD40"/>
    <property type="match status" value="13"/>
</dbReference>
<dbReference type="Pfam" id="PF25173">
    <property type="entry name" value="Beta-prop_WDR3_1st"/>
    <property type="match status" value="1"/>
</dbReference>
<evidence type="ECO:0000256" key="2">
    <source>
        <dbReference type="ARBA" id="ARBA00022737"/>
    </source>
</evidence>
<dbReference type="Pfam" id="PF00400">
    <property type="entry name" value="WD40"/>
    <property type="match status" value="8"/>
</dbReference>
<keyword evidence="2" id="KW-0677">Repeat</keyword>
<dbReference type="InterPro" id="IPR007111">
    <property type="entry name" value="NACHT_NTPase"/>
</dbReference>
<dbReference type="SUPFAM" id="SSF52540">
    <property type="entry name" value="P-loop containing nucleoside triphosphate hydrolases"/>
    <property type="match status" value="1"/>
</dbReference>
<evidence type="ECO:0000259" key="4">
    <source>
        <dbReference type="PROSITE" id="PS50837"/>
    </source>
</evidence>
<dbReference type="FunFam" id="2.130.10.10:FF:000228">
    <property type="entry name" value="COMPASS-like H3K4 histone methylase component WDR5A"/>
    <property type="match status" value="2"/>
</dbReference>
<dbReference type="PANTHER" id="PTHR19848:SF8">
    <property type="entry name" value="F-BOX AND WD REPEAT DOMAIN CONTAINING 7"/>
    <property type="match status" value="1"/>
</dbReference>
<accession>A0A9P8I9E7</accession>
<dbReference type="PROSITE" id="PS00678">
    <property type="entry name" value="WD_REPEATS_1"/>
    <property type="match status" value="6"/>
</dbReference>
<dbReference type="PRINTS" id="PR00320">
    <property type="entry name" value="GPROTEINBRPT"/>
</dbReference>
<dbReference type="InterPro" id="IPR001680">
    <property type="entry name" value="WD40_rpt"/>
</dbReference>
<dbReference type="InterPro" id="IPR036322">
    <property type="entry name" value="WD40_repeat_dom_sf"/>
</dbReference>
<feature type="repeat" description="WD" evidence="3">
    <location>
        <begin position="1131"/>
        <end position="1172"/>
    </location>
</feature>
<organism evidence="5 6">
    <name type="scientific">Glutinoglossum americanum</name>
    <dbReference type="NCBI Taxonomy" id="1670608"/>
    <lineage>
        <taxon>Eukaryota</taxon>
        <taxon>Fungi</taxon>
        <taxon>Dikarya</taxon>
        <taxon>Ascomycota</taxon>
        <taxon>Pezizomycotina</taxon>
        <taxon>Geoglossomycetes</taxon>
        <taxon>Geoglossales</taxon>
        <taxon>Geoglossaceae</taxon>
        <taxon>Glutinoglossum</taxon>
    </lineage>
</organism>
<dbReference type="OrthoDB" id="674604at2759"/>
<feature type="repeat" description="WD" evidence="3">
    <location>
        <begin position="1299"/>
        <end position="1340"/>
    </location>
</feature>
<feature type="repeat" description="WD" evidence="3">
    <location>
        <begin position="921"/>
        <end position="962"/>
    </location>
</feature>
<evidence type="ECO:0000313" key="5">
    <source>
        <dbReference type="EMBL" id="KAH0543092.1"/>
    </source>
</evidence>
<dbReference type="InterPro" id="IPR011047">
    <property type="entry name" value="Quinoprotein_ADH-like_sf"/>
</dbReference>
<dbReference type="PROSITE" id="PS50082">
    <property type="entry name" value="WD_REPEATS_2"/>
    <property type="match status" value="13"/>
</dbReference>
<comment type="caution">
    <text evidence="5">The sequence shown here is derived from an EMBL/GenBank/DDBJ whole genome shotgun (WGS) entry which is preliminary data.</text>
</comment>
<feature type="repeat" description="WD" evidence="3">
    <location>
        <begin position="1257"/>
        <end position="1298"/>
    </location>
</feature>
<keyword evidence="6" id="KW-1185">Reference proteome</keyword>
<dbReference type="SUPFAM" id="SSF50978">
    <property type="entry name" value="WD40 repeat-like"/>
    <property type="match status" value="1"/>
</dbReference>
<sequence length="1432" mass="158133">MEVLAAIGLAGNIIQFVDFGGKLISKTAEIQKSSTGALAENINIETATDDLALLSTKLHDSANSAGDTALQELCQSCNAVATELLTVLDSIKVHGGQNKWKSFRKALRSVWSKEDIALLEKQLARFRDELNLRVAVDLRSVAEVAVTGSADNVSNRERVIQVNKEQSSRLNNLDLNTKNLVDAIIRQKDVFDKAHTILQRQCLEKLAVAAAAPFNSYDRRNDFDCIQNTRVGLLQDIREWADGNNKRPIFWLRGLAGTGKSTIARTIAHYYHDRRRLAASFFFSRDIGGDVRDARKFFTTIAAQLARASDPLGNYICDAINQKSDVVNQAPREQWRQLILEPLLKLQCSALRLSLVLVVDALDECGNEDDIRTILDLLSEVRLLRAVRLRILITSRPEIPVRQSFSEIPDTEHHDFVLHDISRSIVDCDIRVFIKYHFEAIREKCMFDLEWPGEETIEALVEHASGLFIWAATACRFIKDGRRFTERRLSAILGDDTSTTAPEKGLDTIYLKVLQSSIHVDFNEHETNEHCSILREALGAIVTLFASLSIDSLARLVNITTKDIDESLGDLHAILDIRKDRRLPIRLHHPSFRDFLLNRTRCDDPRFWVDESIAHELIANSCIDLLSTELRRDICDLHQPGPIAGDISDQKIEKSLSTALQYACQYWVQHLKRSDAQLEDNSKTYNFLRQHLLHWFEALSLLGKISEAVLAIQVLEDMIDAKKSPNLHAFVYDSKRFILYNRSIIEEAPLQTYCSALVFAPRGSLVHKQFKKEILSWIKRSPQRVEEWSALVQTLEGHTRDVNTVVFSPDGKLVASASNDETVQVWDAATGAAVQTLKGHIHWVKTVVFSPDGKLIASASYDRTVRIWDAVIGTAVQTLKGHTNKVNTVVFSPDGKLVASASDDKTIQVWDATTGAAAQTLKGHTDRVKTVVFSPDGKLIASVSNDRTVRVWDATTGAAVQTLKGHTQDVNTVVFSPDGKLIASASNDETVRVWDATAGTAVQTLEGHTDWVKTVVFSPDGKLIASASNDETVRVWDTATGAAVQTLKGHTDRVKTVVFSPDGKLIASVSNDRTVRVWDATTGAAVQTLKGHTQDVNTVVFSPDGKLIASASYDRTVRVWDATAGAAAQTLKGHTHDVNTVVFSPDGKLIASASNDETVRVWDTATGAAVQTLKGHTDWVKTVVFSPDGKLVVSASNDKTVRVWDAMTGAAAQTLKGHTGWVKTVVFSPDGKLIASASKDRTVRVWDAVTGATIQTLKGHTDWVNTVVFSPDGELIASVSGDRTVRIWDAVTGAAMRMFEGHTYEVNTVVFSPDSKLVASASIEGTVRVWDAATGAAVRVFQDCSTSTLAFSKDSLYLCTDQGSHIIDSDLWATKQNHNSSLFIKDNWISFGNTKLLWLPSEYRPSCSAFQNNLVVLGLPSGIVKVIEFNIP</sequence>
<feature type="repeat" description="WD" evidence="3">
    <location>
        <begin position="1173"/>
        <end position="1214"/>
    </location>
</feature>
<dbReference type="InterPro" id="IPR019775">
    <property type="entry name" value="WD40_repeat_CS"/>
</dbReference>
<evidence type="ECO:0000256" key="3">
    <source>
        <dbReference type="PROSITE-ProRule" id="PRU00221"/>
    </source>
</evidence>
<dbReference type="Gene3D" id="2.130.10.10">
    <property type="entry name" value="YVTN repeat-like/Quinoprotein amine dehydrogenase"/>
    <property type="match status" value="7"/>
</dbReference>
<name>A0A9P8I9E7_9PEZI</name>
<gene>
    <name evidence="5" type="ORF">FGG08_002606</name>
</gene>